<gene>
    <name evidence="10" type="ORF">SAMN05661091_1094</name>
</gene>
<dbReference type="InterPro" id="IPR013525">
    <property type="entry name" value="ABC2_TM"/>
</dbReference>
<keyword evidence="4" id="KW-1003">Cell membrane</keyword>
<keyword evidence="3" id="KW-0813">Transport</keyword>
<dbReference type="Pfam" id="PF12698">
    <property type="entry name" value="ABC2_membrane_3"/>
    <property type="match status" value="1"/>
</dbReference>
<keyword evidence="11" id="KW-1185">Reference proteome</keyword>
<feature type="transmembrane region" description="Helical" evidence="8">
    <location>
        <begin position="175"/>
        <end position="200"/>
    </location>
</feature>
<dbReference type="Proteomes" id="UP000192940">
    <property type="component" value="Chromosome I"/>
</dbReference>
<evidence type="ECO:0000259" key="9">
    <source>
        <dbReference type="PROSITE" id="PS51012"/>
    </source>
</evidence>
<feature type="transmembrane region" description="Helical" evidence="8">
    <location>
        <begin position="221"/>
        <end position="247"/>
    </location>
</feature>
<keyword evidence="6 8" id="KW-1133">Transmembrane helix</keyword>
<sequence length="373" mass="41216">MNILLIVRKELLSFRDIRLTIFLLILPSVLILLLGSVMNHMFNPRVSIQDIDLLYKYTASSDLSRDKWNEFTQGSKQSGIYFEAATDEMDWKDEVQSGKYTGYVEISNNGLHYALNSRQSLEGSIVQDTLAAFATHTGLSADMTKTNLDLEVLSETGNSDFIKERILKAPAQTDAVHYFAIAVITTIIMYTALSAGNLMEEERKRNTMMRLMVAPVSRTEIMIGKVGGAAVQQVLSILLAVLVSSVFFRVDWGGGDFGLVFLILLTHIIFALSLGIGISYILKGEASKTVIMVILQLAMFFGGSYYPVENMTGFMKNVSNFSPLQWTNKAIIQIVHGNDTEAALAAMVMNIGLSVCLLGAAVLVRQTIWRAAK</sequence>
<dbReference type="GO" id="GO:0005886">
    <property type="term" value="C:plasma membrane"/>
    <property type="evidence" value="ECO:0007669"/>
    <property type="project" value="UniProtKB-SubCell"/>
</dbReference>
<dbReference type="PANTHER" id="PTHR30294">
    <property type="entry name" value="MEMBRANE COMPONENT OF ABC TRANSPORTER YHHJ-RELATED"/>
    <property type="match status" value="1"/>
</dbReference>
<name>A0A1X7GTK7_9BACL</name>
<keyword evidence="5 8" id="KW-0812">Transmembrane</keyword>
<dbReference type="EMBL" id="LT840184">
    <property type="protein sequence ID" value="SMF74578.1"/>
    <property type="molecule type" value="Genomic_DNA"/>
</dbReference>
<feature type="transmembrane region" description="Helical" evidence="8">
    <location>
        <begin position="21"/>
        <end position="42"/>
    </location>
</feature>
<evidence type="ECO:0000256" key="4">
    <source>
        <dbReference type="ARBA" id="ARBA00022475"/>
    </source>
</evidence>
<organism evidence="10 11">
    <name type="scientific">Paenibacillus uliginis N3/975</name>
    <dbReference type="NCBI Taxonomy" id="1313296"/>
    <lineage>
        <taxon>Bacteria</taxon>
        <taxon>Bacillati</taxon>
        <taxon>Bacillota</taxon>
        <taxon>Bacilli</taxon>
        <taxon>Bacillales</taxon>
        <taxon>Paenibacillaceae</taxon>
        <taxon>Paenibacillus</taxon>
    </lineage>
</organism>
<evidence type="ECO:0000256" key="3">
    <source>
        <dbReference type="ARBA" id="ARBA00022448"/>
    </source>
</evidence>
<evidence type="ECO:0000256" key="5">
    <source>
        <dbReference type="ARBA" id="ARBA00022692"/>
    </source>
</evidence>
<evidence type="ECO:0000256" key="2">
    <source>
        <dbReference type="ARBA" id="ARBA00007783"/>
    </source>
</evidence>
<dbReference type="AlphaFoldDB" id="A0A1X7GTK7"/>
<evidence type="ECO:0000313" key="11">
    <source>
        <dbReference type="Proteomes" id="UP000192940"/>
    </source>
</evidence>
<feature type="domain" description="ABC transmembrane type-2" evidence="9">
    <location>
        <begin position="143"/>
        <end position="366"/>
    </location>
</feature>
<reference evidence="10 11" key="1">
    <citation type="submission" date="2017-04" db="EMBL/GenBank/DDBJ databases">
        <authorList>
            <person name="Afonso C.L."/>
            <person name="Miller P.J."/>
            <person name="Scott M.A."/>
            <person name="Spackman E."/>
            <person name="Goraichik I."/>
            <person name="Dimitrov K.M."/>
            <person name="Suarez D.L."/>
            <person name="Swayne D.E."/>
        </authorList>
    </citation>
    <scope>NUCLEOTIDE SEQUENCE [LARGE SCALE GENOMIC DNA]</scope>
    <source>
        <strain evidence="10 11">N3/975</strain>
    </source>
</reference>
<comment type="subcellular location">
    <subcellularLocation>
        <location evidence="1">Cell membrane</location>
        <topology evidence="1">Multi-pass membrane protein</topology>
    </subcellularLocation>
</comment>
<dbReference type="InterPro" id="IPR047817">
    <property type="entry name" value="ABC2_TM_bact-type"/>
</dbReference>
<evidence type="ECO:0000256" key="6">
    <source>
        <dbReference type="ARBA" id="ARBA00022989"/>
    </source>
</evidence>
<feature type="transmembrane region" description="Helical" evidence="8">
    <location>
        <begin position="289"/>
        <end position="308"/>
    </location>
</feature>
<dbReference type="PANTHER" id="PTHR30294:SF48">
    <property type="entry name" value="LINEARMYCIN RESISTANCE PERMEASE PROTEIN LNRM"/>
    <property type="match status" value="1"/>
</dbReference>
<evidence type="ECO:0000313" key="10">
    <source>
        <dbReference type="EMBL" id="SMF74578.1"/>
    </source>
</evidence>
<evidence type="ECO:0000256" key="1">
    <source>
        <dbReference type="ARBA" id="ARBA00004651"/>
    </source>
</evidence>
<dbReference type="GO" id="GO:0140359">
    <property type="term" value="F:ABC-type transporter activity"/>
    <property type="evidence" value="ECO:0007669"/>
    <property type="project" value="InterPro"/>
</dbReference>
<proteinExistence type="inferred from homology"/>
<dbReference type="InterPro" id="IPR051449">
    <property type="entry name" value="ABC-2_transporter_component"/>
</dbReference>
<comment type="similarity">
    <text evidence="2">Belongs to the ABC-2 integral membrane protein family.</text>
</comment>
<evidence type="ECO:0000256" key="7">
    <source>
        <dbReference type="ARBA" id="ARBA00023136"/>
    </source>
</evidence>
<protein>
    <submittedName>
        <fullName evidence="10">ABC-2 type transport system permease protein</fullName>
    </submittedName>
</protein>
<dbReference type="RefSeq" id="WP_208918096.1">
    <property type="nucleotide sequence ID" value="NZ_LT840184.1"/>
</dbReference>
<accession>A0A1X7GTK7</accession>
<keyword evidence="7 8" id="KW-0472">Membrane</keyword>
<feature type="transmembrane region" description="Helical" evidence="8">
    <location>
        <begin position="342"/>
        <end position="364"/>
    </location>
</feature>
<dbReference type="STRING" id="1313296.SAMN05661091_1094"/>
<evidence type="ECO:0000256" key="8">
    <source>
        <dbReference type="SAM" id="Phobius"/>
    </source>
</evidence>
<dbReference type="PROSITE" id="PS51012">
    <property type="entry name" value="ABC_TM2"/>
    <property type="match status" value="1"/>
</dbReference>
<feature type="transmembrane region" description="Helical" evidence="8">
    <location>
        <begin position="259"/>
        <end position="282"/>
    </location>
</feature>